<feature type="transmembrane region" description="Helical" evidence="1">
    <location>
        <begin position="50"/>
        <end position="69"/>
    </location>
</feature>
<keyword evidence="1" id="KW-0472">Membrane</keyword>
<evidence type="ECO:0000313" key="3">
    <source>
        <dbReference type="Proteomes" id="UP000299102"/>
    </source>
</evidence>
<protein>
    <submittedName>
        <fullName evidence="2">Uncharacterized protein</fullName>
    </submittedName>
</protein>
<organism evidence="2 3">
    <name type="scientific">Eumeta variegata</name>
    <name type="common">Bagworm moth</name>
    <name type="synonym">Eumeta japonica</name>
    <dbReference type="NCBI Taxonomy" id="151549"/>
    <lineage>
        <taxon>Eukaryota</taxon>
        <taxon>Metazoa</taxon>
        <taxon>Ecdysozoa</taxon>
        <taxon>Arthropoda</taxon>
        <taxon>Hexapoda</taxon>
        <taxon>Insecta</taxon>
        <taxon>Pterygota</taxon>
        <taxon>Neoptera</taxon>
        <taxon>Endopterygota</taxon>
        <taxon>Lepidoptera</taxon>
        <taxon>Glossata</taxon>
        <taxon>Ditrysia</taxon>
        <taxon>Tineoidea</taxon>
        <taxon>Psychidae</taxon>
        <taxon>Oiketicinae</taxon>
        <taxon>Eumeta</taxon>
    </lineage>
</organism>
<evidence type="ECO:0000256" key="1">
    <source>
        <dbReference type="SAM" id="Phobius"/>
    </source>
</evidence>
<keyword evidence="3" id="KW-1185">Reference proteome</keyword>
<gene>
    <name evidence="2" type="ORF">EVAR_42995_1</name>
</gene>
<proteinExistence type="predicted"/>
<name>A0A4C1WDS0_EUMVA</name>
<sequence>MYMRKCRFSSGEGAPAHVRRTKCWDSSRAVLIIILTRVVKQPIAHRPALITRRAMAACACAILFLIHLARVNSQGDCMKLTLSDNIHNRTLLRVIPKNESVGYKYQVLDLWRKFPTVLAPRNGTSEQCRRDSDRFLKGLQNVEMWALKST</sequence>
<dbReference type="AlphaFoldDB" id="A0A4C1WDS0"/>
<evidence type="ECO:0000313" key="2">
    <source>
        <dbReference type="EMBL" id="GBP48275.1"/>
    </source>
</evidence>
<dbReference type="OrthoDB" id="4794873at2759"/>
<keyword evidence="1" id="KW-0812">Transmembrane</keyword>
<comment type="caution">
    <text evidence="2">The sequence shown here is derived from an EMBL/GenBank/DDBJ whole genome shotgun (WGS) entry which is preliminary data.</text>
</comment>
<accession>A0A4C1WDS0</accession>
<dbReference type="EMBL" id="BGZK01000520">
    <property type="protein sequence ID" value="GBP48275.1"/>
    <property type="molecule type" value="Genomic_DNA"/>
</dbReference>
<dbReference type="Proteomes" id="UP000299102">
    <property type="component" value="Unassembled WGS sequence"/>
</dbReference>
<keyword evidence="1" id="KW-1133">Transmembrane helix</keyword>
<reference evidence="2 3" key="1">
    <citation type="journal article" date="2019" name="Commun. Biol.">
        <title>The bagworm genome reveals a unique fibroin gene that provides high tensile strength.</title>
        <authorList>
            <person name="Kono N."/>
            <person name="Nakamura H."/>
            <person name="Ohtoshi R."/>
            <person name="Tomita M."/>
            <person name="Numata K."/>
            <person name="Arakawa K."/>
        </authorList>
    </citation>
    <scope>NUCLEOTIDE SEQUENCE [LARGE SCALE GENOMIC DNA]</scope>
</reference>